<dbReference type="EMBL" id="JACLQD010000002">
    <property type="protein sequence ID" value="MBC2835305.1"/>
    <property type="molecule type" value="Genomic_DNA"/>
</dbReference>
<keyword evidence="1" id="KW-0812">Transmembrane</keyword>
<keyword evidence="1" id="KW-1133">Transmembrane helix</keyword>
<evidence type="ECO:0000313" key="2">
    <source>
        <dbReference type="EMBL" id="MBC2835305.1"/>
    </source>
</evidence>
<dbReference type="Proteomes" id="UP000555411">
    <property type="component" value="Unassembled WGS sequence"/>
</dbReference>
<evidence type="ECO:0000256" key="1">
    <source>
        <dbReference type="SAM" id="Phobius"/>
    </source>
</evidence>
<proteinExistence type="predicted"/>
<evidence type="ECO:0000313" key="3">
    <source>
        <dbReference type="Proteomes" id="UP000555411"/>
    </source>
</evidence>
<reference evidence="2 3" key="1">
    <citation type="journal article" date="2017" name="Int. J. Syst. Evol. Microbiol.">
        <title>Gemmobacter straminiformis sp. nov., isolated from an artificial fountain.</title>
        <authorList>
            <person name="Kang J.Y."/>
            <person name="Kim M.J."/>
            <person name="Chun J."/>
            <person name="Son K.P."/>
            <person name="Jahng K.Y."/>
        </authorList>
    </citation>
    <scope>NUCLEOTIDE SEQUENCE [LARGE SCALE GENOMIC DNA]</scope>
    <source>
        <strain evidence="2 3">CAM-8</strain>
    </source>
</reference>
<feature type="transmembrane region" description="Helical" evidence="1">
    <location>
        <begin position="22"/>
        <end position="43"/>
    </location>
</feature>
<organism evidence="2 3">
    <name type="scientific">Paragemmobacter straminiformis</name>
    <dbReference type="NCBI Taxonomy" id="2045119"/>
    <lineage>
        <taxon>Bacteria</taxon>
        <taxon>Pseudomonadati</taxon>
        <taxon>Pseudomonadota</taxon>
        <taxon>Alphaproteobacteria</taxon>
        <taxon>Rhodobacterales</taxon>
        <taxon>Paracoccaceae</taxon>
        <taxon>Paragemmobacter</taxon>
    </lineage>
</organism>
<gene>
    <name evidence="2" type="ORF">H7F16_07280</name>
</gene>
<keyword evidence="3" id="KW-1185">Reference proteome</keyword>
<keyword evidence="1" id="KW-0472">Membrane</keyword>
<sequence length="45" mass="4703">MAHVIQGYRGLTLMVGLNSDRLFTVATTLAGLLAGAFIGTMILGH</sequence>
<dbReference type="RefSeq" id="WP_185796918.1">
    <property type="nucleotide sequence ID" value="NZ_JACLQD010000002.1"/>
</dbReference>
<comment type="caution">
    <text evidence="2">The sequence shown here is derived from an EMBL/GenBank/DDBJ whole genome shotgun (WGS) entry which is preliminary data.</text>
</comment>
<protein>
    <submittedName>
        <fullName evidence="2">Uncharacterized protein</fullName>
    </submittedName>
</protein>
<name>A0A842I6R1_9RHOB</name>
<dbReference type="AlphaFoldDB" id="A0A842I6R1"/>
<accession>A0A842I6R1</accession>